<keyword evidence="2" id="KW-1185">Reference proteome</keyword>
<sequence length="117" mass="13711">MVKTIRVHDAIYEIKGENYELAEKLDISDGLLRGRLLKGWSLAEACQVPKGIDPKDLVYINYAKQYEADNTQAKINYREEKHKEERPWLYDGTPQNHDRGKWCQYLMNTSIFPKAVH</sequence>
<dbReference type="Pfam" id="PF07768">
    <property type="entry name" value="PVL_ORF50"/>
    <property type="match status" value="1"/>
</dbReference>
<evidence type="ECO:0000313" key="2">
    <source>
        <dbReference type="Proteomes" id="UP000224518"/>
    </source>
</evidence>
<evidence type="ECO:0000313" key="1">
    <source>
        <dbReference type="EMBL" id="ARM68356.1"/>
    </source>
</evidence>
<dbReference type="EMBL" id="KY653126">
    <property type="protein sequence ID" value="ARM68356.1"/>
    <property type="molecule type" value="Genomic_DNA"/>
</dbReference>
<dbReference type="InterPro" id="IPR011688">
    <property type="entry name" value="PVL_Orf50"/>
</dbReference>
<accession>A0A1W6JQ77</accession>
<name>A0A1W6JQ77_9CAUD</name>
<dbReference type="RefSeq" id="YP_010648348.1">
    <property type="nucleotide sequence ID" value="NC_070727.1"/>
</dbReference>
<proteinExistence type="predicted"/>
<dbReference type="Proteomes" id="UP000224518">
    <property type="component" value="Segment"/>
</dbReference>
<reference evidence="1 2" key="1">
    <citation type="submission" date="2017-02" db="EMBL/GenBank/DDBJ databases">
        <title>Analysis of active prophages from bacterial high-throughput sequencing data.</title>
        <authorList>
            <person name="Sun Q."/>
            <person name="Zhang X."/>
            <person name="Xing S."/>
            <person name="Tong Y.-G."/>
        </authorList>
    </citation>
    <scope>NUCLEOTIDE SEQUENCE [LARGE SCALE GENOMIC DNA]</scope>
</reference>
<organism evidence="1 2">
    <name type="scientific">Staphylococcus virus IME1354_01</name>
    <dbReference type="NCBI Taxonomy" id="3070820"/>
    <lineage>
        <taxon>Viruses</taxon>
        <taxon>Duplodnaviria</taxon>
        <taxon>Heunggongvirae</taxon>
        <taxon>Uroviricota</taxon>
        <taxon>Caudoviricetes</taxon>
        <taxon>Zhangqianvirus</taxon>
        <taxon>Zhangqianvirus IME1354</taxon>
    </lineage>
</organism>
<dbReference type="KEGG" id="vg:77923786"/>
<evidence type="ECO:0008006" key="3">
    <source>
        <dbReference type="Google" id="ProtNLM"/>
    </source>
</evidence>
<dbReference type="GeneID" id="77923786"/>
<protein>
    <recommendedName>
        <fullName evidence="3">Phage protein</fullName>
    </recommendedName>
</protein>